<gene>
    <name evidence="2" type="ORF">GDO78_017855</name>
</gene>
<feature type="non-terminal residue" evidence="2">
    <location>
        <position position="1"/>
    </location>
</feature>
<dbReference type="Proteomes" id="UP000770717">
    <property type="component" value="Unassembled WGS sequence"/>
</dbReference>
<evidence type="ECO:0000256" key="1">
    <source>
        <dbReference type="SAM" id="Phobius"/>
    </source>
</evidence>
<dbReference type="PANTHER" id="PTHR21274:SF1">
    <property type="entry name" value="TRANSMEMBRANE PROTEIN 67"/>
    <property type="match status" value="1"/>
</dbReference>
<name>A0A8J6E5S9_ELECQ</name>
<dbReference type="OrthoDB" id="419138at2759"/>
<sequence>GRPNVSFWRTVLVANEWNEIQAQRKLSPLLQLFSVLLLLEVVGLKNIATKDLNLELSPSAGGYQAPMSIILRFGMSASMWLAVGLVQVLFFIFIYERFFEDKIKQFVDLCSLSN</sequence>
<evidence type="ECO:0000313" key="2">
    <source>
        <dbReference type="EMBL" id="KAG9461169.1"/>
    </source>
</evidence>
<protein>
    <submittedName>
        <fullName evidence="2">Uncharacterized protein</fullName>
    </submittedName>
</protein>
<organism evidence="2 3">
    <name type="scientific">Eleutherodactylus coqui</name>
    <name type="common">Puerto Rican coqui</name>
    <dbReference type="NCBI Taxonomy" id="57060"/>
    <lineage>
        <taxon>Eukaryota</taxon>
        <taxon>Metazoa</taxon>
        <taxon>Chordata</taxon>
        <taxon>Craniata</taxon>
        <taxon>Vertebrata</taxon>
        <taxon>Euteleostomi</taxon>
        <taxon>Amphibia</taxon>
        <taxon>Batrachia</taxon>
        <taxon>Anura</taxon>
        <taxon>Neobatrachia</taxon>
        <taxon>Hyloidea</taxon>
        <taxon>Eleutherodactylidae</taxon>
        <taxon>Eleutherodactylinae</taxon>
        <taxon>Eleutherodactylus</taxon>
        <taxon>Eleutherodactylus</taxon>
    </lineage>
</organism>
<keyword evidence="1" id="KW-1133">Transmembrane helix</keyword>
<dbReference type="PANTHER" id="PTHR21274">
    <property type="entry name" value="MECKELIN"/>
    <property type="match status" value="1"/>
</dbReference>
<dbReference type="InterPro" id="IPR019170">
    <property type="entry name" value="Meckelin"/>
</dbReference>
<dbReference type="Pfam" id="PF09773">
    <property type="entry name" value="Meckelin"/>
    <property type="match status" value="1"/>
</dbReference>
<reference evidence="2" key="1">
    <citation type="thesis" date="2020" institute="ProQuest LLC" country="789 East Eisenhower Parkway, Ann Arbor, MI, USA">
        <title>Comparative Genomics and Chromosome Evolution.</title>
        <authorList>
            <person name="Mudd A.B."/>
        </authorList>
    </citation>
    <scope>NUCLEOTIDE SEQUENCE</scope>
    <source>
        <strain evidence="2">HN-11 Male</strain>
        <tissue evidence="2">Kidney and liver</tissue>
    </source>
</reference>
<accession>A0A8J6E5S9</accession>
<dbReference type="GO" id="GO:0036038">
    <property type="term" value="C:MKS complex"/>
    <property type="evidence" value="ECO:0007669"/>
    <property type="project" value="InterPro"/>
</dbReference>
<keyword evidence="3" id="KW-1185">Reference proteome</keyword>
<keyword evidence="1" id="KW-0812">Transmembrane</keyword>
<dbReference type="AlphaFoldDB" id="A0A8J6E5S9"/>
<dbReference type="GO" id="GO:0060271">
    <property type="term" value="P:cilium assembly"/>
    <property type="evidence" value="ECO:0007669"/>
    <property type="project" value="InterPro"/>
</dbReference>
<proteinExistence type="predicted"/>
<keyword evidence="1" id="KW-0472">Membrane</keyword>
<comment type="caution">
    <text evidence="2">The sequence shown here is derived from an EMBL/GenBank/DDBJ whole genome shotgun (WGS) entry which is preliminary data.</text>
</comment>
<dbReference type="EMBL" id="WNTK01027530">
    <property type="protein sequence ID" value="KAG9461169.1"/>
    <property type="molecule type" value="Genomic_DNA"/>
</dbReference>
<evidence type="ECO:0000313" key="3">
    <source>
        <dbReference type="Proteomes" id="UP000770717"/>
    </source>
</evidence>
<feature type="non-terminal residue" evidence="2">
    <location>
        <position position="114"/>
    </location>
</feature>
<feature type="transmembrane region" description="Helical" evidence="1">
    <location>
        <begin position="69"/>
        <end position="95"/>
    </location>
</feature>